<sequence>MGMDLWLTLAVLAGAVYLFVTEKLPADVVALLVLASLMVLGLVSPGEALSGFSSQATITVAAMFVLSAGLQRSGALQGLGELLSRIRSGWLLALVMMSLIALVSGFVNNTAALAVLLPLVLAATAANRLPASKFLIPLSYAAQFGGVCTLIGTSTNLLVHSLAQQSGREGFGLFEFAPLGIIFVGVGLVYLMLARRFLLPDLGVAELDTEGHGGLYLTELVVPEKSPAIGKQARELLQREKIEKKPDDDTTAAPPAPSGPTVVLLDVIRRGGRTAPASRTELQPGDRLLLRGEWKQIETLRKRFKLRHDRVAADLEGDADAERLHAEVMVAPGSPLIGHSIAGMRLGHLYRMRVHGFQRQRALLRRPIDHIPLTVGDILLVDASESSLDGLRNDPGLVVLDERPQVRVDWRNAIISTLVLLSVVGAAATGWLPIVGAAILGSIALVVLRCLQPDEAYQAVDWRVVMLLAGVLPMGIALERSGGAAWVAQNGIGMISDWGPVVTLSVVYLLTAIMTEVMSNNAAAVLLVPVAIAAAESLGVDAKPFLVAVAFAASTSFATPVGYQTNAMVYAAGGYRFADFLRIGLPLNLIFWIMATALIPRFFPF</sequence>
<dbReference type="PROSITE" id="PS01271">
    <property type="entry name" value="NA_SULFATE"/>
    <property type="match status" value="1"/>
</dbReference>
<dbReference type="PANTHER" id="PTHR43652:SF2">
    <property type="entry name" value="BASIC AMINO ACID ANTIPORTER YFCC-RELATED"/>
    <property type="match status" value="1"/>
</dbReference>
<dbReference type="PANTHER" id="PTHR43652">
    <property type="entry name" value="BASIC AMINO ACID ANTIPORTER YFCC-RELATED"/>
    <property type="match status" value="1"/>
</dbReference>
<dbReference type="Proteomes" id="UP000190061">
    <property type="component" value="Unassembled WGS sequence"/>
</dbReference>
<proteinExistence type="predicted"/>
<dbReference type="Pfam" id="PF03600">
    <property type="entry name" value="CitMHS"/>
    <property type="match status" value="1"/>
</dbReference>
<dbReference type="SUPFAM" id="SSF116726">
    <property type="entry name" value="TrkA C-terminal domain-like"/>
    <property type="match status" value="2"/>
</dbReference>
<feature type="transmembrane region" description="Helical" evidence="7">
    <location>
        <begin position="28"/>
        <end position="45"/>
    </location>
</feature>
<feature type="transmembrane region" description="Helical" evidence="7">
    <location>
        <begin position="171"/>
        <end position="193"/>
    </location>
</feature>
<gene>
    <name evidence="9" type="ORF">SAMN02745674_01294</name>
</gene>
<dbReference type="InterPro" id="IPR006037">
    <property type="entry name" value="RCK_C"/>
</dbReference>
<feature type="domain" description="RCK C-terminal" evidence="8">
    <location>
        <begin position="313"/>
        <end position="397"/>
    </location>
</feature>
<dbReference type="OrthoDB" id="9809303at2"/>
<feature type="transmembrane region" description="Helical" evidence="7">
    <location>
        <begin position="134"/>
        <end position="159"/>
    </location>
</feature>
<dbReference type="RefSeq" id="WP_159447352.1">
    <property type="nucleotide sequence ID" value="NZ_FUXP01000003.1"/>
</dbReference>
<feature type="transmembrane region" description="Helical" evidence="7">
    <location>
        <begin position="498"/>
        <end position="515"/>
    </location>
</feature>
<accession>A0A1T4PQ69</accession>
<dbReference type="Gene3D" id="3.30.70.1450">
    <property type="entry name" value="Regulator of K+ conductance, C-terminal domain"/>
    <property type="match status" value="2"/>
</dbReference>
<keyword evidence="2" id="KW-0813">Transport</keyword>
<dbReference type="InterPro" id="IPR036721">
    <property type="entry name" value="RCK_C_sf"/>
</dbReference>
<dbReference type="EMBL" id="FUXP01000003">
    <property type="protein sequence ID" value="SJZ93018.1"/>
    <property type="molecule type" value="Genomic_DNA"/>
</dbReference>
<dbReference type="AlphaFoldDB" id="A0A1T4PQ69"/>
<feature type="domain" description="RCK C-terminal" evidence="8">
    <location>
        <begin position="205"/>
        <end position="306"/>
    </location>
</feature>
<feature type="transmembrane region" description="Helical" evidence="7">
    <location>
        <begin position="522"/>
        <end position="539"/>
    </location>
</feature>
<evidence type="ECO:0000256" key="6">
    <source>
        <dbReference type="ARBA" id="ARBA00023136"/>
    </source>
</evidence>
<feature type="transmembrane region" description="Helical" evidence="7">
    <location>
        <begin position="545"/>
        <end position="563"/>
    </location>
</feature>
<protein>
    <submittedName>
        <fullName evidence="9">TrkA-C domain-containing protein</fullName>
    </submittedName>
</protein>
<evidence type="ECO:0000256" key="5">
    <source>
        <dbReference type="ARBA" id="ARBA00022989"/>
    </source>
</evidence>
<dbReference type="InterPro" id="IPR004680">
    <property type="entry name" value="Cit_transptr-like_dom"/>
</dbReference>
<dbReference type="GO" id="GO:0005886">
    <property type="term" value="C:plasma membrane"/>
    <property type="evidence" value="ECO:0007669"/>
    <property type="project" value="TreeGrafter"/>
</dbReference>
<dbReference type="PROSITE" id="PS51202">
    <property type="entry name" value="RCK_C"/>
    <property type="match status" value="2"/>
</dbReference>
<evidence type="ECO:0000256" key="1">
    <source>
        <dbReference type="ARBA" id="ARBA00004141"/>
    </source>
</evidence>
<keyword evidence="10" id="KW-1185">Reference proteome</keyword>
<organism evidence="9 10">
    <name type="scientific">Lysobacter spongiicola DSM 21749</name>
    <dbReference type="NCBI Taxonomy" id="1122188"/>
    <lineage>
        <taxon>Bacteria</taxon>
        <taxon>Pseudomonadati</taxon>
        <taxon>Pseudomonadota</taxon>
        <taxon>Gammaproteobacteria</taxon>
        <taxon>Lysobacterales</taxon>
        <taxon>Lysobacteraceae</taxon>
        <taxon>Novilysobacter</taxon>
    </lineage>
</organism>
<feature type="transmembrane region" description="Helical" evidence="7">
    <location>
        <begin position="434"/>
        <end position="451"/>
    </location>
</feature>
<feature type="transmembrane region" description="Helical" evidence="7">
    <location>
        <begin position="90"/>
        <end position="122"/>
    </location>
</feature>
<dbReference type="GO" id="GO:0006813">
    <property type="term" value="P:potassium ion transport"/>
    <property type="evidence" value="ECO:0007669"/>
    <property type="project" value="InterPro"/>
</dbReference>
<evidence type="ECO:0000256" key="2">
    <source>
        <dbReference type="ARBA" id="ARBA00022448"/>
    </source>
</evidence>
<dbReference type="GO" id="GO:0008324">
    <property type="term" value="F:monoatomic cation transmembrane transporter activity"/>
    <property type="evidence" value="ECO:0007669"/>
    <property type="project" value="InterPro"/>
</dbReference>
<name>A0A1T4PQ69_9GAMM</name>
<evidence type="ECO:0000313" key="10">
    <source>
        <dbReference type="Proteomes" id="UP000190061"/>
    </source>
</evidence>
<dbReference type="InterPro" id="IPR051679">
    <property type="entry name" value="DASS-Related_Transporters"/>
</dbReference>
<keyword evidence="4" id="KW-0677">Repeat</keyword>
<feature type="transmembrane region" description="Helical" evidence="7">
    <location>
        <begin position="52"/>
        <end position="70"/>
    </location>
</feature>
<keyword evidence="6 7" id="KW-0472">Membrane</keyword>
<reference evidence="9 10" key="1">
    <citation type="submission" date="2017-02" db="EMBL/GenBank/DDBJ databases">
        <authorList>
            <person name="Peterson S.W."/>
        </authorList>
    </citation>
    <scope>NUCLEOTIDE SEQUENCE [LARGE SCALE GENOMIC DNA]</scope>
    <source>
        <strain evidence="9 10">DSM 21749</strain>
    </source>
</reference>
<evidence type="ECO:0000313" key="9">
    <source>
        <dbReference type="EMBL" id="SJZ93018.1"/>
    </source>
</evidence>
<feature type="transmembrane region" description="Helical" evidence="7">
    <location>
        <begin position="460"/>
        <end position="478"/>
    </location>
</feature>
<keyword evidence="5 7" id="KW-1133">Transmembrane helix</keyword>
<keyword evidence="3 7" id="KW-0812">Transmembrane</keyword>
<dbReference type="STRING" id="1122188.SAMN02745674_01294"/>
<dbReference type="InterPro" id="IPR031312">
    <property type="entry name" value="Na/sul_symport_CS"/>
</dbReference>
<evidence type="ECO:0000256" key="3">
    <source>
        <dbReference type="ARBA" id="ARBA00022692"/>
    </source>
</evidence>
<comment type="subcellular location">
    <subcellularLocation>
        <location evidence="1">Membrane</location>
        <topology evidence="1">Multi-pass membrane protein</topology>
    </subcellularLocation>
</comment>
<feature type="transmembrane region" description="Helical" evidence="7">
    <location>
        <begin position="583"/>
        <end position="603"/>
    </location>
</feature>
<evidence type="ECO:0000256" key="4">
    <source>
        <dbReference type="ARBA" id="ARBA00022737"/>
    </source>
</evidence>
<dbReference type="Pfam" id="PF02080">
    <property type="entry name" value="TrkA_C"/>
    <property type="match status" value="1"/>
</dbReference>
<evidence type="ECO:0000259" key="8">
    <source>
        <dbReference type="PROSITE" id="PS51202"/>
    </source>
</evidence>
<evidence type="ECO:0000256" key="7">
    <source>
        <dbReference type="SAM" id="Phobius"/>
    </source>
</evidence>